<dbReference type="PANTHER" id="PTHR30469">
    <property type="entry name" value="MULTIDRUG RESISTANCE PROTEIN MDTA"/>
    <property type="match status" value="1"/>
</dbReference>
<gene>
    <name evidence="4" type="ORF">DDZ16_15800</name>
</gene>
<dbReference type="PROSITE" id="PS51257">
    <property type="entry name" value="PROKAR_LIPOPROTEIN"/>
    <property type="match status" value="1"/>
</dbReference>
<reference evidence="4 5" key="1">
    <citation type="submission" date="2018-05" db="EMBL/GenBank/DDBJ databases">
        <title>Marinilabilia rubrum sp. nov., isolated from saltern sediment.</title>
        <authorList>
            <person name="Zhang R."/>
        </authorList>
    </citation>
    <scope>NUCLEOTIDE SEQUENCE [LARGE SCALE GENOMIC DNA]</scope>
    <source>
        <strain evidence="4 5">WTE16</strain>
    </source>
</reference>
<dbReference type="SUPFAM" id="SSF111369">
    <property type="entry name" value="HlyD-like secretion proteins"/>
    <property type="match status" value="1"/>
</dbReference>
<dbReference type="NCBIfam" id="TIGR01730">
    <property type="entry name" value="RND_mfp"/>
    <property type="match status" value="1"/>
</dbReference>
<organism evidence="4 5">
    <name type="scientific">Marinilabilia rubra</name>
    <dbReference type="NCBI Taxonomy" id="2162893"/>
    <lineage>
        <taxon>Bacteria</taxon>
        <taxon>Pseudomonadati</taxon>
        <taxon>Bacteroidota</taxon>
        <taxon>Bacteroidia</taxon>
        <taxon>Marinilabiliales</taxon>
        <taxon>Marinilabiliaceae</taxon>
        <taxon>Marinilabilia</taxon>
    </lineage>
</organism>
<dbReference type="GO" id="GO:1990281">
    <property type="term" value="C:efflux pump complex"/>
    <property type="evidence" value="ECO:0007669"/>
    <property type="project" value="TreeGrafter"/>
</dbReference>
<evidence type="ECO:0000259" key="3">
    <source>
        <dbReference type="Pfam" id="PF25973"/>
    </source>
</evidence>
<dbReference type="Gene3D" id="2.40.50.100">
    <property type="match status" value="1"/>
</dbReference>
<dbReference type="GO" id="GO:0015562">
    <property type="term" value="F:efflux transmembrane transporter activity"/>
    <property type="evidence" value="ECO:0007669"/>
    <property type="project" value="TreeGrafter"/>
</dbReference>
<evidence type="ECO:0000313" key="5">
    <source>
        <dbReference type="Proteomes" id="UP000244956"/>
    </source>
</evidence>
<feature type="domain" description="CzcB-like barrel-sandwich hybrid" evidence="3">
    <location>
        <begin position="60"/>
        <end position="189"/>
    </location>
</feature>
<sequence>MKNISLLILIVAGVLISSCSGSEKETKKQAGAKVKATTVESSSNPKVYDYTGIVQAQKQSAVATRLMGQVEQILVEKGDRVKKGDLLISIRSNAINAKEQQVEAGIAEATAAFENVETNFRRIKTLYDKESATQKEFDDIKTQYKMAEARLEAAKQRRREVDEMLQYANIRSPYDGTVINKFVNTGDMASPGMPLLAIEAPGAFEVLSRIPESEMNLWSAGDTAMVEISSVEETVKGVITNISPSSKFSGPQYEILIGLMPDEGQASAVKSGMFANVKLHHGTEQVIEVPSDLIVKRGQLTGIWMVSPQDKALMRWIRPGRELNGKTEILSGVKSGERYITEHDARLYDGILVEVN</sequence>
<accession>A0A2U2B5N9</accession>
<comment type="similarity">
    <text evidence="1">Belongs to the membrane fusion protein (MFP) (TC 8.A.1) family.</text>
</comment>
<proteinExistence type="inferred from homology"/>
<dbReference type="EMBL" id="QEWP01000015">
    <property type="protein sequence ID" value="PWD98390.1"/>
    <property type="molecule type" value="Genomic_DNA"/>
</dbReference>
<name>A0A2U2B5N9_9BACT</name>
<dbReference type="Gene3D" id="2.40.420.20">
    <property type="match status" value="1"/>
</dbReference>
<dbReference type="Gene3D" id="1.10.287.470">
    <property type="entry name" value="Helix hairpin bin"/>
    <property type="match status" value="1"/>
</dbReference>
<dbReference type="OrthoDB" id="9801814at2"/>
<keyword evidence="2" id="KW-0175">Coiled coil</keyword>
<protein>
    <submittedName>
        <fullName evidence="4">Efflux RND transporter periplasmic adaptor subunit</fullName>
    </submittedName>
</protein>
<feature type="coiled-coil region" evidence="2">
    <location>
        <begin position="137"/>
        <end position="164"/>
    </location>
</feature>
<dbReference type="InterPro" id="IPR006143">
    <property type="entry name" value="RND_pump_MFP"/>
</dbReference>
<dbReference type="RefSeq" id="WP_109265451.1">
    <property type="nucleotide sequence ID" value="NZ_QEWP01000015.1"/>
</dbReference>
<evidence type="ECO:0000256" key="2">
    <source>
        <dbReference type="SAM" id="Coils"/>
    </source>
</evidence>
<evidence type="ECO:0000256" key="1">
    <source>
        <dbReference type="ARBA" id="ARBA00009477"/>
    </source>
</evidence>
<keyword evidence="5" id="KW-1185">Reference proteome</keyword>
<comment type="caution">
    <text evidence="4">The sequence shown here is derived from an EMBL/GenBank/DDBJ whole genome shotgun (WGS) entry which is preliminary data.</text>
</comment>
<dbReference type="PANTHER" id="PTHR30469:SF15">
    <property type="entry name" value="HLYD FAMILY OF SECRETION PROTEINS"/>
    <property type="match status" value="1"/>
</dbReference>
<dbReference type="Proteomes" id="UP000244956">
    <property type="component" value="Unassembled WGS sequence"/>
</dbReference>
<dbReference type="InterPro" id="IPR058647">
    <property type="entry name" value="BSH_CzcB-like"/>
</dbReference>
<dbReference type="Pfam" id="PF25973">
    <property type="entry name" value="BSH_CzcB"/>
    <property type="match status" value="1"/>
</dbReference>
<dbReference type="AlphaFoldDB" id="A0A2U2B5N9"/>
<evidence type="ECO:0000313" key="4">
    <source>
        <dbReference type="EMBL" id="PWD98390.1"/>
    </source>
</evidence>
<dbReference type="Gene3D" id="2.40.30.170">
    <property type="match status" value="1"/>
</dbReference>